<evidence type="ECO:0000256" key="1">
    <source>
        <dbReference type="SAM" id="MobiDB-lite"/>
    </source>
</evidence>
<dbReference type="AlphaFoldDB" id="A0A517LQI6"/>
<dbReference type="Proteomes" id="UP000316270">
    <property type="component" value="Chromosome 19"/>
</dbReference>
<gene>
    <name evidence="2" type="ORF">FKW77_000682</name>
</gene>
<protein>
    <submittedName>
        <fullName evidence="2">Uncharacterized protein</fullName>
    </submittedName>
</protein>
<reference evidence="2 3" key="1">
    <citation type="submission" date="2019-07" db="EMBL/GenBank/DDBJ databases">
        <title>Finished genome of Venturia effusa.</title>
        <authorList>
            <person name="Young C.A."/>
            <person name="Cox M.P."/>
            <person name="Ganley A.R.D."/>
            <person name="David W.J."/>
        </authorList>
    </citation>
    <scope>NUCLEOTIDE SEQUENCE [LARGE SCALE GENOMIC DNA]</scope>
    <source>
        <strain evidence="3">albino</strain>
    </source>
</reference>
<feature type="region of interest" description="Disordered" evidence="1">
    <location>
        <begin position="49"/>
        <end position="177"/>
    </location>
</feature>
<feature type="compositionally biased region" description="Basic residues" evidence="1">
    <location>
        <begin position="117"/>
        <end position="127"/>
    </location>
</feature>
<sequence length="279" mass="32435">MSYTWEEAEAWAKRKRAIDDWRKEVAYSSQPIIIPTRDRAFRNGAPAPVEVSVDDGMSFKSGPRSVSVRESRTREEPRIVRRRTLARRPSSDNGGYSRSRRSGARSPSRTIVERATPRRRSSSHHHRVEVVREEPAPAKRSGRVAAKPAPPSFLNSFFPPTNRGGRSRAATYEKSPSHERIVYERPRHRDLSPRYRARALEPEDGRARVRAKSVYSPQQAVVVSRKRSTMRSGSVDINDRMRLLAVRDRFRDELDRAREFRTARPEPQRYREYDRRSTR</sequence>
<feature type="compositionally biased region" description="Basic and acidic residues" evidence="1">
    <location>
        <begin position="67"/>
        <end position="79"/>
    </location>
</feature>
<name>A0A517LQI6_9PEZI</name>
<dbReference type="OrthoDB" id="10491484at2759"/>
<feature type="compositionally biased region" description="Basic and acidic residues" evidence="1">
    <location>
        <begin position="128"/>
        <end position="137"/>
    </location>
</feature>
<organism evidence="2 3">
    <name type="scientific">Venturia effusa</name>
    <dbReference type="NCBI Taxonomy" id="50376"/>
    <lineage>
        <taxon>Eukaryota</taxon>
        <taxon>Fungi</taxon>
        <taxon>Dikarya</taxon>
        <taxon>Ascomycota</taxon>
        <taxon>Pezizomycotina</taxon>
        <taxon>Dothideomycetes</taxon>
        <taxon>Pleosporomycetidae</taxon>
        <taxon>Venturiales</taxon>
        <taxon>Venturiaceae</taxon>
        <taxon>Venturia</taxon>
    </lineage>
</organism>
<evidence type="ECO:0000313" key="2">
    <source>
        <dbReference type="EMBL" id="QDS77902.1"/>
    </source>
</evidence>
<keyword evidence="3" id="KW-1185">Reference proteome</keyword>
<accession>A0A517LQI6</accession>
<evidence type="ECO:0000313" key="3">
    <source>
        <dbReference type="Proteomes" id="UP000316270"/>
    </source>
</evidence>
<proteinExistence type="predicted"/>
<dbReference type="EMBL" id="CP042203">
    <property type="protein sequence ID" value="QDS77902.1"/>
    <property type="molecule type" value="Genomic_DNA"/>
</dbReference>